<name>A0ABU7WBR6_9FLAO</name>
<sequence>MTEQFTKGDIIQGSKSGKDESYHPIVYFEEIDDLFFLGGMITHSKSFGNVELNDSHFEKKIDDNPKPSFFVRNYLIKKQEWGPYKTIGRLSKKGIQFIESNLKNTEPEIWENYLTK</sequence>
<proteinExistence type="predicted"/>
<organism evidence="1 2">
    <name type="scientific">Winogradskyella poriferorum</name>
    <dbReference type="NCBI Taxonomy" id="307627"/>
    <lineage>
        <taxon>Bacteria</taxon>
        <taxon>Pseudomonadati</taxon>
        <taxon>Bacteroidota</taxon>
        <taxon>Flavobacteriia</taxon>
        <taxon>Flavobacteriales</taxon>
        <taxon>Flavobacteriaceae</taxon>
        <taxon>Winogradskyella</taxon>
    </lineage>
</organism>
<reference evidence="1 2" key="1">
    <citation type="submission" date="2024-02" db="EMBL/GenBank/DDBJ databases">
        <title>Winogradskyella poriferorum JCM 12885.</title>
        <authorList>
            <person name="Zhang D.-F."/>
            <person name="Fu Z.-Y."/>
        </authorList>
    </citation>
    <scope>NUCLEOTIDE SEQUENCE [LARGE SCALE GENOMIC DNA]</scope>
    <source>
        <strain evidence="1 2">JCM 12885</strain>
    </source>
</reference>
<dbReference type="RefSeq" id="WP_331811281.1">
    <property type="nucleotide sequence ID" value="NZ_JAZHOU010000009.1"/>
</dbReference>
<evidence type="ECO:0000313" key="1">
    <source>
        <dbReference type="EMBL" id="MEF3080589.1"/>
    </source>
</evidence>
<comment type="caution">
    <text evidence="1">The sequence shown here is derived from an EMBL/GenBank/DDBJ whole genome shotgun (WGS) entry which is preliminary data.</text>
</comment>
<dbReference type="Proteomes" id="UP001356704">
    <property type="component" value="Unassembled WGS sequence"/>
</dbReference>
<keyword evidence="2" id="KW-1185">Reference proteome</keyword>
<protein>
    <recommendedName>
        <fullName evidence="3">HNH endonuclease</fullName>
    </recommendedName>
</protein>
<evidence type="ECO:0000313" key="2">
    <source>
        <dbReference type="Proteomes" id="UP001356704"/>
    </source>
</evidence>
<evidence type="ECO:0008006" key="3">
    <source>
        <dbReference type="Google" id="ProtNLM"/>
    </source>
</evidence>
<gene>
    <name evidence="1" type="ORF">V1468_16355</name>
</gene>
<accession>A0ABU7WBR6</accession>
<dbReference type="EMBL" id="JAZHOU010000009">
    <property type="protein sequence ID" value="MEF3080589.1"/>
    <property type="molecule type" value="Genomic_DNA"/>
</dbReference>